<keyword evidence="1" id="KW-0820">tRNA-binding</keyword>
<dbReference type="PANTHER" id="PTHR17224:SF1">
    <property type="entry name" value="PEPTIDYL-TRNA HYDROLASE"/>
    <property type="match status" value="1"/>
</dbReference>
<evidence type="ECO:0000256" key="1">
    <source>
        <dbReference type="ARBA" id="ARBA00022555"/>
    </source>
</evidence>
<gene>
    <name evidence="8" type="ORF">APUTEX25_004007</name>
</gene>
<dbReference type="InterPro" id="IPR012677">
    <property type="entry name" value="Nucleotide-bd_a/b_plait_sf"/>
</dbReference>
<dbReference type="Gene3D" id="3.30.70.330">
    <property type="match status" value="1"/>
</dbReference>
<dbReference type="Pfam" id="PF01195">
    <property type="entry name" value="Pept_tRNA_hydro"/>
    <property type="match status" value="1"/>
</dbReference>
<feature type="compositionally biased region" description="Basic residues" evidence="5">
    <location>
        <begin position="478"/>
        <end position="528"/>
    </location>
</feature>
<dbReference type="EMBL" id="QOKY01000128">
    <property type="protein sequence ID" value="RMZ57173.1"/>
    <property type="molecule type" value="Genomic_DNA"/>
</dbReference>
<dbReference type="GO" id="GO:0000049">
    <property type="term" value="F:tRNA binding"/>
    <property type="evidence" value="ECO:0007669"/>
    <property type="project" value="UniProtKB-KW"/>
</dbReference>
<name>A0A3M7L353_AUXPR</name>
<feature type="compositionally biased region" description="Low complexity" evidence="5">
    <location>
        <begin position="732"/>
        <end position="747"/>
    </location>
</feature>
<dbReference type="PANTHER" id="PTHR17224">
    <property type="entry name" value="PEPTIDYL-TRNA HYDROLASE"/>
    <property type="match status" value="1"/>
</dbReference>
<evidence type="ECO:0000259" key="7">
    <source>
        <dbReference type="PROSITE" id="PS50102"/>
    </source>
</evidence>
<keyword evidence="6" id="KW-0812">Transmembrane</keyword>
<dbReference type="InterPro" id="IPR035979">
    <property type="entry name" value="RBD_domain_sf"/>
</dbReference>
<feature type="transmembrane region" description="Helical" evidence="6">
    <location>
        <begin position="46"/>
        <end position="74"/>
    </location>
</feature>
<organism evidence="8 9">
    <name type="scientific">Auxenochlorella protothecoides</name>
    <name type="common">Green microalga</name>
    <name type="synonym">Chlorella protothecoides</name>
    <dbReference type="NCBI Taxonomy" id="3075"/>
    <lineage>
        <taxon>Eukaryota</taxon>
        <taxon>Viridiplantae</taxon>
        <taxon>Chlorophyta</taxon>
        <taxon>core chlorophytes</taxon>
        <taxon>Trebouxiophyceae</taxon>
        <taxon>Chlorellales</taxon>
        <taxon>Chlorellaceae</taxon>
        <taxon>Auxenochlorella</taxon>
    </lineage>
</organism>
<dbReference type="Gene3D" id="3.40.50.1470">
    <property type="entry name" value="Peptidyl-tRNA hydrolase"/>
    <property type="match status" value="1"/>
</dbReference>
<feature type="region of interest" description="Disordered" evidence="5">
    <location>
        <begin position="341"/>
        <end position="371"/>
    </location>
</feature>
<dbReference type="AlphaFoldDB" id="A0A3M7L353"/>
<dbReference type="SMART" id="SM00360">
    <property type="entry name" value="RRM"/>
    <property type="match status" value="1"/>
</dbReference>
<protein>
    <recommendedName>
        <fullName evidence="7">RRM domain-containing protein</fullName>
    </recommendedName>
</protein>
<feature type="region of interest" description="Disordered" evidence="5">
    <location>
        <begin position="716"/>
        <end position="747"/>
    </location>
</feature>
<dbReference type="GO" id="GO:0004045">
    <property type="term" value="F:peptidyl-tRNA hydrolase activity"/>
    <property type="evidence" value="ECO:0007669"/>
    <property type="project" value="InterPro"/>
</dbReference>
<dbReference type="Pfam" id="PF00076">
    <property type="entry name" value="RRM_1"/>
    <property type="match status" value="1"/>
</dbReference>
<dbReference type="InterPro" id="IPR001328">
    <property type="entry name" value="Pept_tRNA_hydro"/>
</dbReference>
<feature type="region of interest" description="Disordered" evidence="5">
    <location>
        <begin position="449"/>
        <end position="552"/>
    </location>
</feature>
<sequence length="747" mass="82581">MPNRSKSAPFSIHARGVPLFDKNRFVDLPRHLARVILDFRDLSSSIFWFISCQTWYTLHCTLVTIFSTAFFAFFQPSTPLFAYLDWTLICFVIVLPLVGFTFFAYARKERCLDELSKVKLLLIGIFTTHEAENAVSDTADGVREAIFTLMEAMQRYFLPARFYSRYYPYMGFRNAMIQIAMDRAQYVRESRGCLRQLEAATRVLGTSGAQHPVLVAQQHERVAALAYSLERLANVKEFRTPQGARSVARLYVGLIIPIFFGPYWGWVSNQTNFGFAFFFSIVLEMALVSVLNLSLALEDPFDNLGMDGVFIDEALFEVQQVLNGEDGAASEAVTVAAAASQVPGASHKDPETGDFGNAQGEEGMLRDRDDGGGKTKISLLVRNLPLDARPDEIRVKFEKYGRVRDVYLPHSGRPKGFGFVEFLDVREADDAIYHLDRTDFMGREITVIHSRESRKTPNDMLARERDAPPRGGSDYGRRGGRSRSRSPSRDRRRRRSPSRSRSGDRRHGRSRSRSAGRDGRRRSSRRSPSRSPGKEPEVTLTPAPHGIPLAQGLPTSPVSIPVAGTWVAPGHKIGFALVDSLAMSEGISMDKQQEKAAVGRGTLAGRSVMLVKPQTFMNRSGQSVGALARYYKVPLERVLVVADDLDTPLGALRLRAKGSNAGHNGMRSPFSRQEREVAEVGLAEAVDVVRAVLTLGLQKAISGVRVDAQGKQYAVQAPPKATGTKRKAGTGEAEAASSTPPEAVAQV</sequence>
<feature type="compositionally biased region" description="Basic and acidic residues" evidence="5">
    <location>
        <begin position="449"/>
        <end position="468"/>
    </location>
</feature>
<feature type="transmembrane region" description="Helical" evidence="6">
    <location>
        <begin position="248"/>
        <end position="267"/>
    </location>
</feature>
<dbReference type="InterPro" id="IPR000504">
    <property type="entry name" value="RRM_dom"/>
</dbReference>
<feature type="transmembrane region" description="Helical" evidence="6">
    <location>
        <begin position="86"/>
        <end position="106"/>
    </location>
</feature>
<dbReference type="SUPFAM" id="SSF54928">
    <property type="entry name" value="RNA-binding domain, RBD"/>
    <property type="match status" value="1"/>
</dbReference>
<evidence type="ECO:0000256" key="6">
    <source>
        <dbReference type="SAM" id="Phobius"/>
    </source>
</evidence>
<evidence type="ECO:0000256" key="3">
    <source>
        <dbReference type="ARBA" id="ARBA00022884"/>
    </source>
</evidence>
<feature type="domain" description="RRM" evidence="7">
    <location>
        <begin position="377"/>
        <end position="452"/>
    </location>
</feature>
<evidence type="ECO:0000256" key="2">
    <source>
        <dbReference type="ARBA" id="ARBA00022801"/>
    </source>
</evidence>
<dbReference type="PROSITE" id="PS50102">
    <property type="entry name" value="RRM"/>
    <property type="match status" value="1"/>
</dbReference>
<proteinExistence type="predicted"/>
<dbReference type="SUPFAM" id="SSF53178">
    <property type="entry name" value="Peptidyl-tRNA hydrolase-like"/>
    <property type="match status" value="1"/>
</dbReference>
<evidence type="ECO:0000313" key="8">
    <source>
        <dbReference type="EMBL" id="RMZ57173.1"/>
    </source>
</evidence>
<keyword evidence="2" id="KW-0378">Hydrolase</keyword>
<comment type="caution">
    <text evidence="8">The sequence shown here is derived from an EMBL/GenBank/DDBJ whole genome shotgun (WGS) entry which is preliminary data.</text>
</comment>
<keyword evidence="6" id="KW-0472">Membrane</keyword>
<accession>A0A3M7L353</accession>
<reference evidence="9" key="1">
    <citation type="journal article" date="2018" name="Algal Res.">
        <title>Characterization of plant carbon substrate utilization by Auxenochlorella protothecoides.</title>
        <authorList>
            <person name="Vogler B.W."/>
            <person name="Starkenburg S.R."/>
            <person name="Sudasinghe N."/>
            <person name="Schambach J.Y."/>
            <person name="Rollin J.A."/>
            <person name="Pattathil S."/>
            <person name="Barry A.N."/>
        </authorList>
    </citation>
    <scope>NUCLEOTIDE SEQUENCE [LARGE SCALE GENOMIC DNA]</scope>
    <source>
        <strain evidence="9">UTEX 25</strain>
    </source>
</reference>
<dbReference type="Proteomes" id="UP000279271">
    <property type="component" value="Unassembled WGS sequence"/>
</dbReference>
<evidence type="ECO:0000313" key="9">
    <source>
        <dbReference type="Proteomes" id="UP000279271"/>
    </source>
</evidence>
<evidence type="ECO:0000256" key="4">
    <source>
        <dbReference type="PROSITE-ProRule" id="PRU00176"/>
    </source>
</evidence>
<dbReference type="InterPro" id="IPR036416">
    <property type="entry name" value="Pept_tRNA_hydro_sf"/>
</dbReference>
<evidence type="ECO:0000256" key="5">
    <source>
        <dbReference type="SAM" id="MobiDB-lite"/>
    </source>
</evidence>
<keyword evidence="6" id="KW-1133">Transmembrane helix</keyword>
<keyword evidence="3 4" id="KW-0694">RNA-binding</keyword>